<evidence type="ECO:0000256" key="4">
    <source>
        <dbReference type="SAM" id="Phobius"/>
    </source>
</evidence>
<feature type="transmembrane region" description="Helical" evidence="4">
    <location>
        <begin position="20"/>
        <end position="42"/>
    </location>
</feature>
<evidence type="ECO:0000256" key="1">
    <source>
        <dbReference type="ARBA" id="ARBA00009755"/>
    </source>
</evidence>
<evidence type="ECO:0000256" key="2">
    <source>
        <dbReference type="ARBA" id="ARBA00022737"/>
    </source>
</evidence>
<reference evidence="7 8" key="1">
    <citation type="submission" date="2024-10" db="EMBL/GenBank/DDBJ databases">
        <authorList>
            <person name="Ryan C."/>
        </authorList>
    </citation>
    <scope>NUCLEOTIDE SEQUENCE [LARGE SCALE GENOMIC DNA]</scope>
</reference>
<dbReference type="PANTHER" id="PTHR11764">
    <property type="entry name" value="TERPENE CYCLASE/MUTASE FAMILY MEMBER"/>
    <property type="match status" value="1"/>
</dbReference>
<dbReference type="InterPro" id="IPR002365">
    <property type="entry name" value="Terpene_synthase_CS"/>
</dbReference>
<name>A0ABC9GSM4_9POAL</name>
<dbReference type="InterPro" id="IPR018333">
    <property type="entry name" value="Squalene_cyclase"/>
</dbReference>
<dbReference type="FunFam" id="1.50.10.20:FF:000002">
    <property type="entry name" value="Terpene cyclase/mutase family member"/>
    <property type="match status" value="1"/>
</dbReference>
<evidence type="ECO:0000256" key="3">
    <source>
        <dbReference type="ARBA" id="ARBA00023235"/>
    </source>
</evidence>
<keyword evidence="4" id="KW-1133">Transmembrane helix</keyword>
<keyword evidence="8" id="KW-1185">Reference proteome</keyword>
<proteinExistence type="inferred from homology"/>
<feature type="domain" description="Squalene cyclase C-terminal" evidence="5">
    <location>
        <begin position="324"/>
        <end position="626"/>
    </location>
</feature>
<feature type="domain" description="Squalene cyclase N-terminal" evidence="6">
    <location>
        <begin position="658"/>
        <end position="959"/>
    </location>
</feature>
<keyword evidence="3" id="KW-0413">Isomerase</keyword>
<comment type="caution">
    <text evidence="7">The sequence shown here is derived from an EMBL/GenBank/DDBJ whole genome shotgun (WGS) entry which is preliminary data.</text>
</comment>
<protein>
    <recommendedName>
        <fullName evidence="9">Terpene cyclase/mutase family member</fullName>
    </recommendedName>
</protein>
<accession>A0ABC9GSM4</accession>
<comment type="similarity">
    <text evidence="1">Belongs to the terpene cyclase/mutase family.</text>
</comment>
<dbReference type="GO" id="GO:0031559">
    <property type="term" value="F:oxidosqualene cyclase activity"/>
    <property type="evidence" value="ECO:0007669"/>
    <property type="project" value="UniProtKB-ARBA"/>
</dbReference>
<evidence type="ECO:0000313" key="7">
    <source>
        <dbReference type="EMBL" id="CAM0144623.1"/>
    </source>
</evidence>
<dbReference type="Proteomes" id="UP001497457">
    <property type="component" value="Unassembled WGS sequence"/>
</dbReference>
<gene>
    <name evidence="7" type="ORF">URODEC1_LOCUS118491</name>
</gene>
<evidence type="ECO:0000259" key="5">
    <source>
        <dbReference type="Pfam" id="PF13243"/>
    </source>
</evidence>
<evidence type="ECO:0008006" key="9">
    <source>
        <dbReference type="Google" id="ProtNLM"/>
    </source>
</evidence>
<feature type="domain" description="Squalene cyclase N-terminal" evidence="6">
    <location>
        <begin position="6"/>
        <end position="307"/>
    </location>
</feature>
<evidence type="ECO:0000313" key="8">
    <source>
        <dbReference type="Proteomes" id="UP001497457"/>
    </source>
</evidence>
<keyword evidence="2" id="KW-0677">Repeat</keyword>
<dbReference type="CDD" id="cd02892">
    <property type="entry name" value="SQCY_1"/>
    <property type="match status" value="2"/>
</dbReference>
<dbReference type="Gene3D" id="1.50.10.20">
    <property type="match status" value="4"/>
</dbReference>
<organism evidence="7 8">
    <name type="scientific">Urochloa decumbens</name>
    <dbReference type="NCBI Taxonomy" id="240449"/>
    <lineage>
        <taxon>Eukaryota</taxon>
        <taxon>Viridiplantae</taxon>
        <taxon>Streptophyta</taxon>
        <taxon>Embryophyta</taxon>
        <taxon>Tracheophyta</taxon>
        <taxon>Spermatophyta</taxon>
        <taxon>Magnoliopsida</taxon>
        <taxon>Liliopsida</taxon>
        <taxon>Poales</taxon>
        <taxon>Poaceae</taxon>
        <taxon>PACMAD clade</taxon>
        <taxon>Panicoideae</taxon>
        <taxon>Panicodae</taxon>
        <taxon>Paniceae</taxon>
        <taxon>Melinidinae</taxon>
        <taxon>Urochloa</taxon>
    </lineage>
</organism>
<dbReference type="Pfam" id="PF13243">
    <property type="entry name" value="SQHop_cyclase_C"/>
    <property type="match status" value="2"/>
</dbReference>
<evidence type="ECO:0000259" key="6">
    <source>
        <dbReference type="Pfam" id="PF13249"/>
    </source>
</evidence>
<dbReference type="InterPro" id="IPR032696">
    <property type="entry name" value="SQ_cyclase_C"/>
</dbReference>
<dbReference type="InterPro" id="IPR008930">
    <property type="entry name" value="Terpenoid_cyclase/PrenylTrfase"/>
</dbReference>
<dbReference type="Pfam" id="PF13249">
    <property type="entry name" value="SQHop_cyclase_N"/>
    <property type="match status" value="2"/>
</dbReference>
<dbReference type="PANTHER" id="PTHR11764:SF38">
    <property type="entry name" value="TERPENE CYCLASE_MUTASE FAMILY MEMBER"/>
    <property type="match status" value="1"/>
</dbReference>
<feature type="domain" description="Squalene cyclase C-terminal" evidence="5">
    <location>
        <begin position="976"/>
        <end position="1310"/>
    </location>
</feature>
<keyword evidence="4" id="KW-0812">Transmembrane</keyword>
<sequence>MLIVLRRALSQYSSLQGPDGHWPGGYSGILFILPLMIFALHVTQSMNDVLSKEHIREICRYIYNIQNEDGGWGTHTLGSSSMFGTCINYATLRLLGEVFDRENVALSRGRAWILSHGSATAAPQWAKIYLSVIGAYDWSGNNAIIPELWMIPHFLPIHPGRFWCFCRMVYMPMAYIYGKKFVGPITSTILEIRKEIYNIPYNEINWSKARNSCAKEDLIYPPSWLQSIALAYLNKIVEPVSNCWPMTKLRERAMNNLMEHIHYEDENSNYVGLCPINKALNMICCWIEKPNSEEFRHHLPRIHDFLWLSEDGMKAKVYVGCHSWETALIVQAFCATGLTEECCSTLQKAHEFLKNAQVTKNLPDYKSYYRERTKGSWTLTNGENLWPIADTLAESLKAVLLLSKINPELVGDPIKEERMYDAIDCLLSYANKDGTLSSAECKRTTSLVEFINPSESFRNIIVDYPYPECTSSLIQALILFKTICPMYRQEKIDKIIKDGASFIEKTQRKDGSWYGSWAVCFTYATFFAVKGLVAAGRTYQNSLSIRKACNFLLLKQLTTGGWGENYLSCQIEEYVDSGKPHAVNTAMAMLALIYAGQIEIDPTPVYRAAKELINMQMENGEFPQQYAKQNLQNTNDLPVIKIDQDSEVTEETMLIVLRRALSQYSSLQGPDGHWPGGYSGILFILPLMIFALHVTQSMNDVLSKEHIREICRYIYNIQNEDGGWGTHTLGSSSMFGTCVNYATLRLLGEVFDRENVALSRGRAWILSHGSATAAPQWAKIYLSVIGAYDWSGNNAIIPELWMIPHFLPIHPGRFWCFCRMVYMPMAYIYGKKFVGPITSTILEIRKEIYNIPYNEINWSKARNSCAKEDLIYPPSWLQSIALAYLNKIVEPVSNCWPMTKLRERAMNNLMEHIHYEDENSNYVGLCPINKALNMICCWIEKPNSEEFRHHLPRIHDFLWLSEDGMKAKVYVGCHSWETALIVQAFCATGLTEECCSTLQKAHEFLKNAQVTKNLPDYKSYYRERTKGSWTLTNGENLWPIADTLAESLKAVLLLSKINPELVGDPIKEERMYDAIDCLLSYAIWNKDGTLSSAECKRTTSLVEFINPSESFRNIIVDYPYPECTSSLIQALILFKTICPMYRQEKIDKIIKDGASFIEKTQQKDGSWYGSWAVCFTYATFFAVKGLVAAGRTYQNSLSIRKACNFLLLKQLTTGGWGENYLSCQIEEYVDSGKPHAVNTAMAMLALIYAGQIEIDPTPVYRAAKELINMQMENGEFPQQEIVGNFNSSLFFNYPNYRNLFPIWALGEFRRRLLAK</sequence>
<dbReference type="NCBIfam" id="TIGR01787">
    <property type="entry name" value="squalene_cyclas"/>
    <property type="match status" value="2"/>
</dbReference>
<dbReference type="SUPFAM" id="SSF48239">
    <property type="entry name" value="Terpenoid cyclases/Protein prenyltransferases"/>
    <property type="match status" value="4"/>
</dbReference>
<keyword evidence="4" id="KW-0472">Membrane</keyword>
<dbReference type="FunFam" id="1.50.10.20:FF:000011">
    <property type="entry name" value="Terpene cyclase/mutase family member"/>
    <property type="match status" value="1"/>
</dbReference>
<dbReference type="PROSITE" id="PS01074">
    <property type="entry name" value="TERPENE_SYNTHASES"/>
    <property type="match status" value="2"/>
</dbReference>
<dbReference type="InterPro" id="IPR032697">
    <property type="entry name" value="SQ_cyclase_N"/>
</dbReference>
<dbReference type="EMBL" id="CAXIPR030000035">
    <property type="protein sequence ID" value="CAM0144623.1"/>
    <property type="molecule type" value="Genomic_DNA"/>
</dbReference>